<dbReference type="Proteomes" id="UP000255024">
    <property type="component" value="Unassembled WGS sequence"/>
</dbReference>
<name>A0A378RQA7_MYROD</name>
<gene>
    <name evidence="1" type="ORF">NCTC11179_01891</name>
</gene>
<evidence type="ECO:0000313" key="2">
    <source>
        <dbReference type="Proteomes" id="UP000255024"/>
    </source>
</evidence>
<dbReference type="EMBL" id="UGQL01000001">
    <property type="protein sequence ID" value="STZ28347.1"/>
    <property type="molecule type" value="Genomic_DNA"/>
</dbReference>
<accession>A0A378RQA7</accession>
<dbReference type="RefSeq" id="WP_115091308.1">
    <property type="nucleotide sequence ID" value="NZ_CP068107.1"/>
</dbReference>
<evidence type="ECO:0000313" key="1">
    <source>
        <dbReference type="EMBL" id="STZ28347.1"/>
    </source>
</evidence>
<sequence length="275" mass="31873">MTDLEYIDNKDGHGAYQYVPLSKVINDMVTESLDDDSYLKNTPRFRFIQYAKEGIRNLNQEAANDILAFEITVPDNLVVVVPKDYVNWVRISLVTRDPITNGFMLQPLNENRNINTAIGYLQDHKGDLLFDNNGMILTSDSSNAYAHPYKRYKVSDLGSCGQGKYLDTSKVSKYGEFAIDERKGKILFSSDLMDKEVVIEYISDGLQAELNEEEITIHKDLKETLQNWIYYACIERRRNVPANEKQRALLRYKTTLHQAKLDRLNIKLYEIIRHF</sequence>
<keyword evidence="2" id="KW-1185">Reference proteome</keyword>
<dbReference type="AlphaFoldDB" id="A0A378RQA7"/>
<organism evidence="1 2">
    <name type="scientific">Myroides odoratus</name>
    <name type="common">Flavobacterium odoratum</name>
    <dbReference type="NCBI Taxonomy" id="256"/>
    <lineage>
        <taxon>Bacteria</taxon>
        <taxon>Pseudomonadati</taxon>
        <taxon>Bacteroidota</taxon>
        <taxon>Flavobacteriia</taxon>
        <taxon>Flavobacteriales</taxon>
        <taxon>Flavobacteriaceae</taxon>
        <taxon>Myroides</taxon>
    </lineage>
</organism>
<proteinExistence type="predicted"/>
<protein>
    <submittedName>
        <fullName evidence="1">Uncharacterized protein</fullName>
    </submittedName>
</protein>
<reference evidence="1 2" key="1">
    <citation type="submission" date="2018-06" db="EMBL/GenBank/DDBJ databases">
        <authorList>
            <consortium name="Pathogen Informatics"/>
            <person name="Doyle S."/>
        </authorList>
    </citation>
    <scope>NUCLEOTIDE SEQUENCE [LARGE SCALE GENOMIC DNA]</scope>
    <source>
        <strain evidence="1 2">NCTC11179</strain>
    </source>
</reference>